<gene>
    <name evidence="4" type="ORF">A3K90_00090</name>
</gene>
<feature type="domain" description="Chorismate mutase" evidence="3">
    <location>
        <begin position="10"/>
        <end position="100"/>
    </location>
</feature>
<sequence>MTTDTPSGHEAEWRELDQWRKKIDSIDRELTALLGERLDCAEKISALKSMMGAEVLQPEREKEVLHNVLERAGSEKKSLTLANIYRCILEESRLFQHAWKNRAGNTPKD</sequence>
<accession>A0A165M7Z5</accession>
<dbReference type="GO" id="GO:0004106">
    <property type="term" value="F:chorismate mutase activity"/>
    <property type="evidence" value="ECO:0007669"/>
    <property type="project" value="UniProtKB-EC"/>
</dbReference>
<dbReference type="GO" id="GO:0046417">
    <property type="term" value="P:chorismate metabolic process"/>
    <property type="evidence" value="ECO:0007669"/>
    <property type="project" value="InterPro"/>
</dbReference>
<dbReference type="InterPro" id="IPR051331">
    <property type="entry name" value="Chorismate_mutase-related"/>
</dbReference>
<evidence type="ECO:0000256" key="1">
    <source>
        <dbReference type="ARBA" id="ARBA00012404"/>
    </source>
</evidence>
<dbReference type="InterPro" id="IPR036263">
    <property type="entry name" value="Chorismate_II_sf"/>
</dbReference>
<reference evidence="4 5" key="1">
    <citation type="submission" date="2016-03" db="EMBL/GenBank/DDBJ databases">
        <title>Speciation and ecological success in dimly lit waters: horizontal gene transfer in a green sulfur bacteria bloom unveiled by metagenomic assembly.</title>
        <authorList>
            <person name="Llorens-Mares T."/>
            <person name="Liu Z."/>
            <person name="Allen L.Z."/>
            <person name="Rusch D.B."/>
            <person name="Craig M.T."/>
            <person name="Dupont C.L."/>
            <person name="Bryant D.A."/>
            <person name="Casamayor E.O."/>
        </authorList>
    </citation>
    <scope>NUCLEOTIDE SEQUENCE [LARGE SCALE GENOMIC DNA]</scope>
    <source>
        <strain evidence="4">CIII</strain>
    </source>
</reference>
<dbReference type="InterPro" id="IPR036979">
    <property type="entry name" value="CM_dom_sf"/>
</dbReference>
<evidence type="ECO:0000313" key="5">
    <source>
        <dbReference type="Proteomes" id="UP000076481"/>
    </source>
</evidence>
<dbReference type="SMART" id="SM00830">
    <property type="entry name" value="CM_2"/>
    <property type="match status" value="1"/>
</dbReference>
<dbReference type="Proteomes" id="UP000076481">
    <property type="component" value="Unassembled WGS sequence"/>
</dbReference>
<dbReference type="EC" id="5.4.99.5" evidence="1"/>
<keyword evidence="2" id="KW-0413">Isomerase</keyword>
<organism evidence="4 5">
    <name type="scientific">Pelodictyon luteolum</name>
    <dbReference type="NCBI Taxonomy" id="1100"/>
    <lineage>
        <taxon>Bacteria</taxon>
        <taxon>Pseudomonadati</taxon>
        <taxon>Chlorobiota</taxon>
        <taxon>Chlorobiia</taxon>
        <taxon>Chlorobiales</taxon>
        <taxon>Chlorobiaceae</taxon>
        <taxon>Chlorobium/Pelodictyon group</taxon>
        <taxon>Pelodictyon</taxon>
    </lineage>
</organism>
<dbReference type="AlphaFoldDB" id="A0A165M7Z5"/>
<dbReference type="PROSITE" id="PS51168">
    <property type="entry name" value="CHORISMATE_MUT_2"/>
    <property type="match status" value="1"/>
</dbReference>
<dbReference type="SUPFAM" id="SSF48600">
    <property type="entry name" value="Chorismate mutase II"/>
    <property type="match status" value="1"/>
</dbReference>
<dbReference type="EMBL" id="LVWG01000016">
    <property type="protein sequence ID" value="KZK74920.1"/>
    <property type="molecule type" value="Genomic_DNA"/>
</dbReference>
<evidence type="ECO:0000256" key="2">
    <source>
        <dbReference type="ARBA" id="ARBA00023235"/>
    </source>
</evidence>
<dbReference type="PANTHER" id="PTHR38041:SF1">
    <property type="entry name" value="CHORISMATE MUTASE"/>
    <property type="match status" value="1"/>
</dbReference>
<evidence type="ECO:0000313" key="4">
    <source>
        <dbReference type="EMBL" id="KZK74920.1"/>
    </source>
</evidence>
<name>A0A165M7Z5_PELLU</name>
<proteinExistence type="predicted"/>
<dbReference type="InterPro" id="IPR002701">
    <property type="entry name" value="CM_II_prokaryot"/>
</dbReference>
<protein>
    <recommendedName>
        <fullName evidence="1">chorismate mutase</fullName>
        <ecNumber evidence="1">5.4.99.5</ecNumber>
    </recommendedName>
</protein>
<dbReference type="RefSeq" id="WP_303680861.1">
    <property type="nucleotide sequence ID" value="NZ_LVWG01000016.1"/>
</dbReference>
<dbReference type="Pfam" id="PF01817">
    <property type="entry name" value="CM_2"/>
    <property type="match status" value="1"/>
</dbReference>
<comment type="caution">
    <text evidence="4">The sequence shown here is derived from an EMBL/GenBank/DDBJ whole genome shotgun (WGS) entry which is preliminary data.</text>
</comment>
<dbReference type="PANTHER" id="PTHR38041">
    <property type="entry name" value="CHORISMATE MUTASE"/>
    <property type="match status" value="1"/>
</dbReference>
<dbReference type="GO" id="GO:0009697">
    <property type="term" value="P:salicylic acid biosynthetic process"/>
    <property type="evidence" value="ECO:0007669"/>
    <property type="project" value="TreeGrafter"/>
</dbReference>
<evidence type="ECO:0000259" key="3">
    <source>
        <dbReference type="PROSITE" id="PS51168"/>
    </source>
</evidence>
<dbReference type="Gene3D" id="1.20.59.10">
    <property type="entry name" value="Chorismate mutase"/>
    <property type="match status" value="1"/>
</dbReference>